<reference evidence="6 7" key="1">
    <citation type="submission" date="2019-09" db="EMBL/GenBank/DDBJ databases">
        <title>Phylogeny of genus Pseudoclavibacter and closely related genus.</title>
        <authorList>
            <person name="Li Y."/>
        </authorList>
    </citation>
    <scope>NUCLEOTIDE SEQUENCE [LARGE SCALE GENOMIC DNA]</scope>
    <source>
        <strain evidence="6 7">EGI 60007</strain>
    </source>
</reference>
<dbReference type="Gene3D" id="3.40.50.300">
    <property type="entry name" value="P-loop containing nucleotide triphosphate hydrolases"/>
    <property type="match status" value="2"/>
</dbReference>
<evidence type="ECO:0000256" key="2">
    <source>
        <dbReference type="ARBA" id="ARBA00022448"/>
    </source>
</evidence>
<keyword evidence="3" id="KW-0547">Nucleotide-binding</keyword>
<dbReference type="NCBIfam" id="NF007739">
    <property type="entry name" value="PRK10419.1"/>
    <property type="match status" value="2"/>
</dbReference>
<dbReference type="InterPro" id="IPR013563">
    <property type="entry name" value="Oligopep_ABC_C"/>
</dbReference>
<feature type="domain" description="ABC transporter" evidence="5">
    <location>
        <begin position="319"/>
        <end position="564"/>
    </location>
</feature>
<dbReference type="OrthoDB" id="4008250at2"/>
<dbReference type="InterPro" id="IPR017871">
    <property type="entry name" value="ABC_transporter-like_CS"/>
</dbReference>
<dbReference type="InterPro" id="IPR050319">
    <property type="entry name" value="ABC_transp_ATP-bind"/>
</dbReference>
<dbReference type="GO" id="GO:0016887">
    <property type="term" value="F:ATP hydrolysis activity"/>
    <property type="evidence" value="ECO:0007669"/>
    <property type="project" value="InterPro"/>
</dbReference>
<evidence type="ECO:0000313" key="7">
    <source>
        <dbReference type="Proteomes" id="UP000431744"/>
    </source>
</evidence>
<dbReference type="PROSITE" id="PS50893">
    <property type="entry name" value="ABC_TRANSPORTER_2"/>
    <property type="match status" value="2"/>
</dbReference>
<dbReference type="Proteomes" id="UP000431744">
    <property type="component" value="Unassembled WGS sequence"/>
</dbReference>
<dbReference type="Pfam" id="PF08352">
    <property type="entry name" value="oligo_HPY"/>
    <property type="match status" value="2"/>
</dbReference>
<dbReference type="AlphaFoldDB" id="A0A6H9WM86"/>
<dbReference type="PANTHER" id="PTHR43776:SF7">
    <property type="entry name" value="D,D-DIPEPTIDE TRANSPORT ATP-BINDING PROTEIN DDPF-RELATED"/>
    <property type="match status" value="1"/>
</dbReference>
<dbReference type="GO" id="GO:0015833">
    <property type="term" value="P:peptide transport"/>
    <property type="evidence" value="ECO:0007669"/>
    <property type="project" value="InterPro"/>
</dbReference>
<gene>
    <name evidence="6" type="ORF">F8O04_08860</name>
</gene>
<evidence type="ECO:0000256" key="4">
    <source>
        <dbReference type="ARBA" id="ARBA00022840"/>
    </source>
</evidence>
<dbReference type="InterPro" id="IPR027417">
    <property type="entry name" value="P-loop_NTPase"/>
</dbReference>
<sequence length="576" mass="60960">MINATQSARGTGPSLSGAGLSADGASGAPLLELDDLHVRYRTSRGHVDAVRGVSLSIAAGETVAIVGESGSGKSTTAHAIIRMLAASAEIPAGAIRFGGVDLANASNSELRAVRGREIGFVPQDPTVSLNPVKRLGDQVGEVLRIHGLADRRSAAVAAVEALAQAGIPDPELRARQYPHELSGGLRQRVLIAIAVIARPRLLLADEPTSALDVTVQAQLLDHLDALQEQLGMGMLLITHDLGVAADRADRIAVMSQGRIVETGEAAQVLLAPQHPYTRRLIDAAPSLHTTEGMAAPLPRAIDAPAGAPGRDADAPDALVVATDLVKSFDVRDGGGSFRAVDGVGFELRRGETFALVGESGSGKSTTARLVLGLETPTQGRVTFDGVEIAALRGSARRAFRRRAQIVHQNPYASLNPRLTVAQIIRDPLDAFREGTRAERDARVRELIELVALPPESADRRPAELSGGQRQRVAIARALAIKPELIVLDEPVSALDVSVQHQILTLLVDIQRRVGVGYLFISHDLAVVRQIAHRVGVLRFGSLVETGPVDRVLLEPQAEYTRTLIDAIPGSRLAAVD</sequence>
<evidence type="ECO:0000313" key="6">
    <source>
        <dbReference type="EMBL" id="KAB1650283.1"/>
    </source>
</evidence>
<keyword evidence="2" id="KW-0813">Transport</keyword>
<keyword evidence="4 6" id="KW-0067">ATP-binding</keyword>
<dbReference type="InterPro" id="IPR003439">
    <property type="entry name" value="ABC_transporter-like_ATP-bd"/>
</dbReference>
<dbReference type="CDD" id="cd03257">
    <property type="entry name" value="ABC_NikE_OppD_transporters"/>
    <property type="match status" value="2"/>
</dbReference>
<name>A0A6H9WM86_9MICO</name>
<dbReference type="GO" id="GO:0055085">
    <property type="term" value="P:transmembrane transport"/>
    <property type="evidence" value="ECO:0007669"/>
    <property type="project" value="UniProtKB-ARBA"/>
</dbReference>
<dbReference type="RefSeq" id="WP_158028867.1">
    <property type="nucleotide sequence ID" value="NZ_BMHG01000001.1"/>
</dbReference>
<dbReference type="InterPro" id="IPR003593">
    <property type="entry name" value="AAA+_ATPase"/>
</dbReference>
<evidence type="ECO:0000256" key="3">
    <source>
        <dbReference type="ARBA" id="ARBA00022741"/>
    </source>
</evidence>
<dbReference type="PROSITE" id="PS00211">
    <property type="entry name" value="ABC_TRANSPORTER_1"/>
    <property type="match status" value="1"/>
</dbReference>
<dbReference type="NCBIfam" id="NF008453">
    <property type="entry name" value="PRK11308.1"/>
    <property type="match status" value="2"/>
</dbReference>
<protein>
    <submittedName>
        <fullName evidence="6">ABC transporter ATP-binding protein</fullName>
    </submittedName>
</protein>
<dbReference type="EMBL" id="WBJY01000001">
    <property type="protein sequence ID" value="KAB1650283.1"/>
    <property type="molecule type" value="Genomic_DNA"/>
</dbReference>
<comment type="similarity">
    <text evidence="1">Belongs to the ABC transporter superfamily.</text>
</comment>
<dbReference type="FunFam" id="3.40.50.300:FF:000016">
    <property type="entry name" value="Oligopeptide ABC transporter ATP-binding component"/>
    <property type="match status" value="1"/>
</dbReference>
<organism evidence="6 7">
    <name type="scientific">Pseudoclavibacter endophyticus</name>
    <dbReference type="NCBI Taxonomy" id="1778590"/>
    <lineage>
        <taxon>Bacteria</taxon>
        <taxon>Bacillati</taxon>
        <taxon>Actinomycetota</taxon>
        <taxon>Actinomycetes</taxon>
        <taxon>Micrococcales</taxon>
        <taxon>Microbacteriaceae</taxon>
        <taxon>Pseudoclavibacter</taxon>
    </lineage>
</organism>
<dbReference type="GO" id="GO:0005524">
    <property type="term" value="F:ATP binding"/>
    <property type="evidence" value="ECO:0007669"/>
    <property type="project" value="UniProtKB-KW"/>
</dbReference>
<proteinExistence type="inferred from homology"/>
<dbReference type="SUPFAM" id="SSF52540">
    <property type="entry name" value="P-loop containing nucleoside triphosphate hydrolases"/>
    <property type="match status" value="2"/>
</dbReference>
<evidence type="ECO:0000256" key="1">
    <source>
        <dbReference type="ARBA" id="ARBA00005417"/>
    </source>
</evidence>
<comment type="caution">
    <text evidence="6">The sequence shown here is derived from an EMBL/GenBank/DDBJ whole genome shotgun (WGS) entry which is preliminary data.</text>
</comment>
<feature type="domain" description="ABC transporter" evidence="5">
    <location>
        <begin position="31"/>
        <end position="281"/>
    </location>
</feature>
<keyword evidence="7" id="KW-1185">Reference proteome</keyword>
<evidence type="ECO:0000259" key="5">
    <source>
        <dbReference type="PROSITE" id="PS50893"/>
    </source>
</evidence>
<dbReference type="PANTHER" id="PTHR43776">
    <property type="entry name" value="TRANSPORT ATP-BINDING PROTEIN"/>
    <property type="match status" value="1"/>
</dbReference>
<dbReference type="Pfam" id="PF00005">
    <property type="entry name" value="ABC_tran"/>
    <property type="match status" value="2"/>
</dbReference>
<dbReference type="SMART" id="SM00382">
    <property type="entry name" value="AAA"/>
    <property type="match status" value="2"/>
</dbReference>
<accession>A0A6H9WM86</accession>